<evidence type="ECO:0000313" key="3">
    <source>
        <dbReference type="Proteomes" id="UP001595925"/>
    </source>
</evidence>
<dbReference type="Proteomes" id="UP001595925">
    <property type="component" value="Unassembled WGS sequence"/>
</dbReference>
<dbReference type="RefSeq" id="WP_224829076.1">
    <property type="nucleotide sequence ID" value="NZ_JAIVEF010000014.1"/>
</dbReference>
<accession>A0ABD5QHB9</accession>
<evidence type="ECO:0000313" key="2">
    <source>
        <dbReference type="EMBL" id="MFC4989080.1"/>
    </source>
</evidence>
<name>A0ABD5QHB9_9EURY</name>
<sequence length="134" mass="15378">MTITVEGLDLPEDDEERDELLNDITRLIRQKTREDGESEPGKITITDCYQYATLPPECPRCGGEPHRADPTIHPDKPREAQSKLDCRKCGYTASAIYKLVDIEKNKYLSEIRAERYISIVADGEVIPEYQSYER</sequence>
<dbReference type="AlphaFoldDB" id="A0ABD5QHB9"/>
<dbReference type="EMBL" id="JBHSJG010000040">
    <property type="protein sequence ID" value="MFC4989080.1"/>
    <property type="molecule type" value="Genomic_DNA"/>
</dbReference>
<proteinExistence type="predicted"/>
<gene>
    <name evidence="2" type="ORF">ACFPFO_15160</name>
</gene>
<keyword evidence="3" id="KW-1185">Reference proteome</keyword>
<organism evidence="2 3">
    <name type="scientific">Saliphagus infecundisoli</name>
    <dbReference type="NCBI Taxonomy" id="1849069"/>
    <lineage>
        <taxon>Archaea</taxon>
        <taxon>Methanobacteriati</taxon>
        <taxon>Methanobacteriota</taxon>
        <taxon>Stenosarchaea group</taxon>
        <taxon>Halobacteria</taxon>
        <taxon>Halobacteriales</taxon>
        <taxon>Natrialbaceae</taxon>
        <taxon>Saliphagus</taxon>
    </lineage>
</organism>
<evidence type="ECO:0008006" key="4">
    <source>
        <dbReference type="Google" id="ProtNLM"/>
    </source>
</evidence>
<feature type="compositionally biased region" description="Basic and acidic residues" evidence="1">
    <location>
        <begin position="63"/>
        <end position="79"/>
    </location>
</feature>
<feature type="region of interest" description="Disordered" evidence="1">
    <location>
        <begin position="60"/>
        <end position="79"/>
    </location>
</feature>
<protein>
    <recommendedName>
        <fullName evidence="4">Transposase</fullName>
    </recommendedName>
</protein>
<reference evidence="2 3" key="1">
    <citation type="journal article" date="2019" name="Int. J. Syst. Evol. Microbiol.">
        <title>The Global Catalogue of Microorganisms (GCM) 10K type strain sequencing project: providing services to taxonomists for standard genome sequencing and annotation.</title>
        <authorList>
            <consortium name="The Broad Institute Genomics Platform"/>
            <consortium name="The Broad Institute Genome Sequencing Center for Infectious Disease"/>
            <person name="Wu L."/>
            <person name="Ma J."/>
        </authorList>
    </citation>
    <scope>NUCLEOTIDE SEQUENCE [LARGE SCALE GENOMIC DNA]</scope>
    <source>
        <strain evidence="2 3">CGMCC 1.15824</strain>
    </source>
</reference>
<comment type="caution">
    <text evidence="2">The sequence shown here is derived from an EMBL/GenBank/DDBJ whole genome shotgun (WGS) entry which is preliminary data.</text>
</comment>
<evidence type="ECO:0000256" key="1">
    <source>
        <dbReference type="SAM" id="MobiDB-lite"/>
    </source>
</evidence>